<feature type="compositionally biased region" description="Basic and acidic residues" evidence="1">
    <location>
        <begin position="1"/>
        <end position="14"/>
    </location>
</feature>
<dbReference type="AlphaFoldDB" id="A0A4Z2ITB1"/>
<name>A0A4Z2ITB1_9TELE</name>
<proteinExistence type="predicted"/>
<gene>
    <name evidence="2" type="ORF">EYF80_008564</name>
</gene>
<feature type="compositionally biased region" description="Polar residues" evidence="1">
    <location>
        <begin position="73"/>
        <end position="82"/>
    </location>
</feature>
<evidence type="ECO:0000256" key="1">
    <source>
        <dbReference type="SAM" id="MobiDB-lite"/>
    </source>
</evidence>
<evidence type="ECO:0000313" key="3">
    <source>
        <dbReference type="Proteomes" id="UP000314294"/>
    </source>
</evidence>
<protein>
    <submittedName>
        <fullName evidence="2">Uncharacterized protein</fullName>
    </submittedName>
</protein>
<sequence length="167" mass="18451">MERGQGWTEEERRRPLQSWFPGPAWSMKQSCKLLHSEPSPNENSTIQVLQQEDRHLAPTACSLKPALARDLANKSSDSGQSETKVERRRTSLWSPQGKLILERQKVERLKEISLARLPSELWHAGPALALSALLHFLPLARWPGCPAGAACSPPGAAGRPDGPIHQS</sequence>
<dbReference type="EMBL" id="SRLO01000048">
    <property type="protein sequence ID" value="TNN81230.1"/>
    <property type="molecule type" value="Genomic_DNA"/>
</dbReference>
<accession>A0A4Z2ITB1</accession>
<feature type="region of interest" description="Disordered" evidence="1">
    <location>
        <begin position="67"/>
        <end position="90"/>
    </location>
</feature>
<dbReference type="Proteomes" id="UP000314294">
    <property type="component" value="Unassembled WGS sequence"/>
</dbReference>
<keyword evidence="3" id="KW-1185">Reference proteome</keyword>
<evidence type="ECO:0000313" key="2">
    <source>
        <dbReference type="EMBL" id="TNN81230.1"/>
    </source>
</evidence>
<comment type="caution">
    <text evidence="2">The sequence shown here is derived from an EMBL/GenBank/DDBJ whole genome shotgun (WGS) entry which is preliminary data.</text>
</comment>
<reference evidence="2 3" key="1">
    <citation type="submission" date="2019-03" db="EMBL/GenBank/DDBJ databases">
        <title>First draft genome of Liparis tanakae, snailfish: a comprehensive survey of snailfish specific genes.</title>
        <authorList>
            <person name="Kim W."/>
            <person name="Song I."/>
            <person name="Jeong J.-H."/>
            <person name="Kim D."/>
            <person name="Kim S."/>
            <person name="Ryu S."/>
            <person name="Song J.Y."/>
            <person name="Lee S.K."/>
        </authorList>
    </citation>
    <scope>NUCLEOTIDE SEQUENCE [LARGE SCALE GENOMIC DNA]</scope>
    <source>
        <tissue evidence="2">Muscle</tissue>
    </source>
</reference>
<organism evidence="2 3">
    <name type="scientific">Liparis tanakae</name>
    <name type="common">Tanaka's snailfish</name>
    <dbReference type="NCBI Taxonomy" id="230148"/>
    <lineage>
        <taxon>Eukaryota</taxon>
        <taxon>Metazoa</taxon>
        <taxon>Chordata</taxon>
        <taxon>Craniata</taxon>
        <taxon>Vertebrata</taxon>
        <taxon>Euteleostomi</taxon>
        <taxon>Actinopterygii</taxon>
        <taxon>Neopterygii</taxon>
        <taxon>Teleostei</taxon>
        <taxon>Neoteleostei</taxon>
        <taxon>Acanthomorphata</taxon>
        <taxon>Eupercaria</taxon>
        <taxon>Perciformes</taxon>
        <taxon>Cottioidei</taxon>
        <taxon>Cottales</taxon>
        <taxon>Liparidae</taxon>
        <taxon>Liparis</taxon>
    </lineage>
</organism>
<feature type="region of interest" description="Disordered" evidence="1">
    <location>
        <begin position="1"/>
        <end position="21"/>
    </location>
</feature>